<dbReference type="GO" id="GO:0046872">
    <property type="term" value="F:metal ion binding"/>
    <property type="evidence" value="ECO:0007669"/>
    <property type="project" value="UniProtKB-KW"/>
</dbReference>
<comment type="catalytic activity">
    <reaction evidence="1">
        <text>a ribonucleoside 5'-phosphate + H2O = a ribonucleoside + phosphate</text>
        <dbReference type="Rhea" id="RHEA:12484"/>
        <dbReference type="ChEBI" id="CHEBI:15377"/>
        <dbReference type="ChEBI" id="CHEBI:18254"/>
        <dbReference type="ChEBI" id="CHEBI:43474"/>
        <dbReference type="ChEBI" id="CHEBI:58043"/>
        <dbReference type="EC" id="3.1.3.5"/>
    </reaction>
</comment>
<dbReference type="PANTHER" id="PTHR30457">
    <property type="entry name" value="5'-NUCLEOTIDASE SURE"/>
    <property type="match status" value="1"/>
</dbReference>
<name>A0A517QLS0_9PLAN</name>
<dbReference type="Proteomes" id="UP000315724">
    <property type="component" value="Chromosome"/>
</dbReference>
<dbReference type="Gene3D" id="3.40.1210.10">
    <property type="entry name" value="Survival protein SurE-like phosphatase/nucleotidase"/>
    <property type="match status" value="1"/>
</dbReference>
<dbReference type="EMBL" id="CP036267">
    <property type="protein sequence ID" value="QDT32569.1"/>
    <property type="molecule type" value="Genomic_DNA"/>
</dbReference>
<dbReference type="PANTHER" id="PTHR30457:SF0">
    <property type="entry name" value="PHOSPHATASE, PUTATIVE (AFU_ORTHOLOGUE AFUA_4G01070)-RELATED"/>
    <property type="match status" value="1"/>
</dbReference>
<dbReference type="NCBIfam" id="TIGR00087">
    <property type="entry name" value="surE"/>
    <property type="match status" value="1"/>
</dbReference>
<accession>A0A517QLS0</accession>
<dbReference type="AlphaFoldDB" id="A0A517QLS0"/>
<dbReference type="EC" id="3.1.3.5" evidence="3"/>
<evidence type="ECO:0000259" key="6">
    <source>
        <dbReference type="Pfam" id="PF01975"/>
    </source>
</evidence>
<feature type="domain" description="Survival protein SurE-like phosphatase/nucleotidase" evidence="6">
    <location>
        <begin position="4"/>
        <end position="172"/>
    </location>
</feature>
<evidence type="ECO:0000313" key="7">
    <source>
        <dbReference type="EMBL" id="QDT32569.1"/>
    </source>
</evidence>
<dbReference type="InterPro" id="IPR036523">
    <property type="entry name" value="SurE-like_sf"/>
</dbReference>
<evidence type="ECO:0000256" key="4">
    <source>
        <dbReference type="ARBA" id="ARBA00022723"/>
    </source>
</evidence>
<dbReference type="RefSeq" id="WP_145197923.1">
    <property type="nucleotide sequence ID" value="NZ_CP036267.1"/>
</dbReference>
<keyword evidence="5 7" id="KW-0378">Hydrolase</keyword>
<keyword evidence="8" id="KW-1185">Reference proteome</keyword>
<keyword evidence="4" id="KW-0479">Metal-binding</keyword>
<protein>
    <recommendedName>
        <fullName evidence="3">5'-nucleotidase</fullName>
        <ecNumber evidence="3">3.1.3.5</ecNumber>
    </recommendedName>
</protein>
<organism evidence="7 8">
    <name type="scientific">Thalassoglobus polymorphus</name>
    <dbReference type="NCBI Taxonomy" id="2527994"/>
    <lineage>
        <taxon>Bacteria</taxon>
        <taxon>Pseudomonadati</taxon>
        <taxon>Planctomycetota</taxon>
        <taxon>Planctomycetia</taxon>
        <taxon>Planctomycetales</taxon>
        <taxon>Planctomycetaceae</taxon>
        <taxon>Thalassoglobus</taxon>
    </lineage>
</organism>
<dbReference type="NCBIfam" id="NF001493">
    <property type="entry name" value="PRK00346.2-3"/>
    <property type="match status" value="1"/>
</dbReference>
<sequence>MKFLLTNDDGYLADGIAALKAAVESRGECTVVAPNQAYSGCGHQVTDKSLIRVESGGPGIHIVHGTPADCSRLGLLQFAPDVDWVLSGINEGANLAGDIFMSGTAAAAREATLSGKKAIAFSQYLRKPEYMQDWERTTRWTQQVLDVLFDLPLEAGQFWNVNFPALHESEPDPEIEFCPHDTSQVDLKFEWNDEGAIYRGQFRNRGQRPKCDVAVCFSGKISITKLALDCSVN</sequence>
<reference evidence="7 8" key="1">
    <citation type="submission" date="2019-02" db="EMBL/GenBank/DDBJ databases">
        <title>Deep-cultivation of Planctomycetes and their phenomic and genomic characterization uncovers novel biology.</title>
        <authorList>
            <person name="Wiegand S."/>
            <person name="Jogler M."/>
            <person name="Boedeker C."/>
            <person name="Pinto D."/>
            <person name="Vollmers J."/>
            <person name="Rivas-Marin E."/>
            <person name="Kohn T."/>
            <person name="Peeters S.H."/>
            <person name="Heuer A."/>
            <person name="Rast P."/>
            <person name="Oberbeckmann S."/>
            <person name="Bunk B."/>
            <person name="Jeske O."/>
            <person name="Meyerdierks A."/>
            <person name="Storesund J.E."/>
            <person name="Kallscheuer N."/>
            <person name="Luecker S."/>
            <person name="Lage O.M."/>
            <person name="Pohl T."/>
            <person name="Merkel B.J."/>
            <person name="Hornburger P."/>
            <person name="Mueller R.-W."/>
            <person name="Bruemmer F."/>
            <person name="Labrenz M."/>
            <person name="Spormann A.M."/>
            <person name="Op den Camp H."/>
            <person name="Overmann J."/>
            <person name="Amann R."/>
            <person name="Jetten M.S.M."/>
            <person name="Mascher T."/>
            <person name="Medema M.H."/>
            <person name="Devos D.P."/>
            <person name="Kaster A.-K."/>
            <person name="Ovreas L."/>
            <person name="Rohde M."/>
            <person name="Galperin M.Y."/>
            <person name="Jogler C."/>
        </authorList>
    </citation>
    <scope>NUCLEOTIDE SEQUENCE [LARGE SCALE GENOMIC DNA]</scope>
    <source>
        <strain evidence="7 8">Mal48</strain>
    </source>
</reference>
<evidence type="ECO:0000256" key="3">
    <source>
        <dbReference type="ARBA" id="ARBA00012643"/>
    </source>
</evidence>
<evidence type="ECO:0000313" key="8">
    <source>
        <dbReference type="Proteomes" id="UP000315724"/>
    </source>
</evidence>
<dbReference type="InterPro" id="IPR002828">
    <property type="entry name" value="SurE-like_Pase/nucleotidase"/>
</dbReference>
<dbReference type="SUPFAM" id="SSF64167">
    <property type="entry name" value="SurE-like"/>
    <property type="match status" value="1"/>
</dbReference>
<proteinExistence type="inferred from homology"/>
<comment type="similarity">
    <text evidence="2">Belongs to the SurE nucleotidase family.</text>
</comment>
<evidence type="ECO:0000256" key="5">
    <source>
        <dbReference type="ARBA" id="ARBA00022801"/>
    </source>
</evidence>
<evidence type="ECO:0000256" key="2">
    <source>
        <dbReference type="ARBA" id="ARBA00011062"/>
    </source>
</evidence>
<evidence type="ECO:0000256" key="1">
    <source>
        <dbReference type="ARBA" id="ARBA00000815"/>
    </source>
</evidence>
<dbReference type="GO" id="GO:0008253">
    <property type="term" value="F:5'-nucleotidase activity"/>
    <property type="evidence" value="ECO:0007669"/>
    <property type="project" value="UniProtKB-EC"/>
</dbReference>
<gene>
    <name evidence="7" type="primary">surE_1</name>
    <name evidence="7" type="ORF">Mal48_18160</name>
</gene>
<dbReference type="InterPro" id="IPR030048">
    <property type="entry name" value="SurE"/>
</dbReference>
<dbReference type="Pfam" id="PF01975">
    <property type="entry name" value="SurE"/>
    <property type="match status" value="1"/>
</dbReference>
<dbReference type="KEGG" id="tpol:Mal48_18160"/>
<dbReference type="OrthoDB" id="9780815at2"/>